<protein>
    <submittedName>
        <fullName evidence="2">Uncharacterized protein</fullName>
    </submittedName>
</protein>
<dbReference type="EMBL" id="ASRX01000010">
    <property type="protein sequence ID" value="EYF07486.1"/>
    <property type="molecule type" value="Genomic_DNA"/>
</dbReference>
<name>A0A017TFV7_9BACT</name>
<sequence>MIVMSNKYRTYDGPHSLLLAPLQGRLVDMDDCRGLRPDQEGITEVRVELEHALPVSGAAVGVPDDVHDHFVMCNETIDMIDQQLGVARKLVEVLEESRAFYVDARNNDISLIVDALQSRAQRRKEPALLLPFERTLRYPSQAAQKGVRTRRRNAEEAAAAEEEDKNNTQATPPAA</sequence>
<evidence type="ECO:0000313" key="3">
    <source>
        <dbReference type="Proteomes" id="UP000019678"/>
    </source>
</evidence>
<gene>
    <name evidence="2" type="ORF">CAP_0239</name>
</gene>
<proteinExistence type="predicted"/>
<keyword evidence="3" id="KW-1185">Reference proteome</keyword>
<feature type="region of interest" description="Disordered" evidence="1">
    <location>
        <begin position="140"/>
        <end position="175"/>
    </location>
</feature>
<accession>A0A017TFV7</accession>
<dbReference type="Proteomes" id="UP000019678">
    <property type="component" value="Unassembled WGS sequence"/>
</dbReference>
<dbReference type="AlphaFoldDB" id="A0A017TFV7"/>
<evidence type="ECO:0000256" key="1">
    <source>
        <dbReference type="SAM" id="MobiDB-lite"/>
    </source>
</evidence>
<comment type="caution">
    <text evidence="2">The sequence shown here is derived from an EMBL/GenBank/DDBJ whole genome shotgun (WGS) entry which is preliminary data.</text>
</comment>
<reference evidence="2 3" key="1">
    <citation type="submission" date="2013-05" db="EMBL/GenBank/DDBJ databases">
        <title>Genome assembly of Chondromyces apiculatus DSM 436.</title>
        <authorList>
            <person name="Sharma G."/>
            <person name="Khatri I."/>
            <person name="Kaur C."/>
            <person name="Mayilraj S."/>
            <person name="Subramanian S."/>
        </authorList>
    </citation>
    <scope>NUCLEOTIDE SEQUENCE [LARGE SCALE GENOMIC DNA]</scope>
    <source>
        <strain evidence="2 3">DSM 436</strain>
    </source>
</reference>
<organism evidence="2 3">
    <name type="scientific">Chondromyces apiculatus DSM 436</name>
    <dbReference type="NCBI Taxonomy" id="1192034"/>
    <lineage>
        <taxon>Bacteria</taxon>
        <taxon>Pseudomonadati</taxon>
        <taxon>Myxococcota</taxon>
        <taxon>Polyangia</taxon>
        <taxon>Polyangiales</taxon>
        <taxon>Polyangiaceae</taxon>
        <taxon>Chondromyces</taxon>
    </lineage>
</organism>
<evidence type="ECO:0000313" key="2">
    <source>
        <dbReference type="EMBL" id="EYF07486.1"/>
    </source>
</evidence>